<keyword evidence="3" id="KW-1185">Reference proteome</keyword>
<organism evidence="2 3">
    <name type="scientific">Halteria grandinella</name>
    <dbReference type="NCBI Taxonomy" id="5974"/>
    <lineage>
        <taxon>Eukaryota</taxon>
        <taxon>Sar</taxon>
        <taxon>Alveolata</taxon>
        <taxon>Ciliophora</taxon>
        <taxon>Intramacronucleata</taxon>
        <taxon>Spirotrichea</taxon>
        <taxon>Stichotrichia</taxon>
        <taxon>Sporadotrichida</taxon>
        <taxon>Halteriidae</taxon>
        <taxon>Halteria</taxon>
    </lineage>
</organism>
<gene>
    <name evidence="2" type="ORF">FGO68_gene10715</name>
</gene>
<evidence type="ECO:0000313" key="2">
    <source>
        <dbReference type="EMBL" id="TNV78381.1"/>
    </source>
</evidence>
<dbReference type="Proteomes" id="UP000785679">
    <property type="component" value="Unassembled WGS sequence"/>
</dbReference>
<feature type="region of interest" description="Disordered" evidence="1">
    <location>
        <begin position="1"/>
        <end position="67"/>
    </location>
</feature>
<evidence type="ECO:0000256" key="1">
    <source>
        <dbReference type="SAM" id="MobiDB-lite"/>
    </source>
</evidence>
<comment type="caution">
    <text evidence="2">The sequence shown here is derived from an EMBL/GenBank/DDBJ whole genome shotgun (WGS) entry which is preliminary data.</text>
</comment>
<accession>A0A8J8T1R6</accession>
<feature type="compositionally biased region" description="Basic and acidic residues" evidence="1">
    <location>
        <begin position="30"/>
        <end position="39"/>
    </location>
</feature>
<dbReference type="AlphaFoldDB" id="A0A8J8T1R6"/>
<sequence>MIELQRRPQAALSGIDLRKRQKNMPQTPPYEEKIPLPEIKKKHRRKGSKASAKSAQDEDQHPRVKDVVSAYENTKDRRQIKRFLEKRRTLQQQSNIKRSSSLQQSIIVTNQKEAEKLISIDPYRSQQEIVRQQSPRLFKPRVNLGKQISPLRLNNKSPRPVPSPLTKEEILPPLIQYRSGLGTVVSNFIKQPTIQSQFNTIQTATAHGNFVNTGVRSLSSSLFKQKQQALKSNREDKPTVVVQQTKQLNPITQQELLSIIEKYKQKVGIKIENKKVEPQISLEATFLPVKKELPIIEEQKPVQLVSQNDIDMRKSRMKSFLKSVMTQAQPYVQGNKYFVEIKQRNKVTSRNRSKSKNSLNA</sequence>
<evidence type="ECO:0000313" key="3">
    <source>
        <dbReference type="Proteomes" id="UP000785679"/>
    </source>
</evidence>
<dbReference type="EMBL" id="RRYP01010447">
    <property type="protein sequence ID" value="TNV78381.1"/>
    <property type="molecule type" value="Genomic_DNA"/>
</dbReference>
<proteinExistence type="predicted"/>
<reference evidence="2" key="1">
    <citation type="submission" date="2019-06" db="EMBL/GenBank/DDBJ databases">
        <authorList>
            <person name="Zheng W."/>
        </authorList>
    </citation>
    <scope>NUCLEOTIDE SEQUENCE</scope>
    <source>
        <strain evidence="2">QDHG01</strain>
    </source>
</reference>
<protein>
    <submittedName>
        <fullName evidence="2">Uncharacterized protein</fullName>
    </submittedName>
</protein>
<feature type="compositionally biased region" description="Basic and acidic residues" evidence="1">
    <location>
        <begin position="55"/>
        <end position="66"/>
    </location>
</feature>
<name>A0A8J8T1R6_HALGN</name>